<organism evidence="1 2">
    <name type="scientific">Flammeovirga pectinis</name>
    <dbReference type="NCBI Taxonomy" id="2494373"/>
    <lineage>
        <taxon>Bacteria</taxon>
        <taxon>Pseudomonadati</taxon>
        <taxon>Bacteroidota</taxon>
        <taxon>Cytophagia</taxon>
        <taxon>Cytophagales</taxon>
        <taxon>Flammeovirgaceae</taxon>
        <taxon>Flammeovirga</taxon>
    </lineage>
</organism>
<dbReference type="KEGG" id="fll:EI427_06645"/>
<name>A0A3S9P157_9BACT</name>
<proteinExistence type="predicted"/>
<gene>
    <name evidence="1" type="ORF">EI427_06645</name>
</gene>
<dbReference type="RefSeq" id="WP_126612940.1">
    <property type="nucleotide sequence ID" value="NZ_CP034562.1"/>
</dbReference>
<evidence type="ECO:0000313" key="1">
    <source>
        <dbReference type="EMBL" id="AZQ61927.1"/>
    </source>
</evidence>
<dbReference type="Proteomes" id="UP000267268">
    <property type="component" value="Chromosome 1"/>
</dbReference>
<sequence>MVKHPYKKYQFPTQQAPSNGIEEKGYTAAHAQKLYLVRKKYIGGATKRKRAFSIRRKNPYTLFADRRRIKWQSDDKSVWRYYLKRSKMFKHRIYFYKLRILLEKTYHFKNDYLLFELLIQHIRNQKKQNITLITNNAPSQDRHIKRTSFTVTETTKIHQAS</sequence>
<protein>
    <submittedName>
        <fullName evidence="1">Uncharacterized protein</fullName>
    </submittedName>
</protein>
<evidence type="ECO:0000313" key="2">
    <source>
        <dbReference type="Proteomes" id="UP000267268"/>
    </source>
</evidence>
<reference evidence="1 2" key="1">
    <citation type="submission" date="2018-12" db="EMBL/GenBank/DDBJ databases">
        <title>Flammeovirga pectinis sp. nov., isolated from the gut of the Korean scallop, Patinopecten yessoensis.</title>
        <authorList>
            <person name="Bae J.-W."/>
            <person name="Jeong Y.-S."/>
            <person name="Kang W."/>
        </authorList>
    </citation>
    <scope>NUCLEOTIDE SEQUENCE [LARGE SCALE GENOMIC DNA]</scope>
    <source>
        <strain evidence="1 2">L12M1</strain>
    </source>
</reference>
<dbReference type="AlphaFoldDB" id="A0A3S9P157"/>
<dbReference type="EMBL" id="CP034562">
    <property type="protein sequence ID" value="AZQ61927.1"/>
    <property type="molecule type" value="Genomic_DNA"/>
</dbReference>
<keyword evidence="2" id="KW-1185">Reference proteome</keyword>
<accession>A0A3S9P157</accession>